<dbReference type="PANTHER" id="PTHR32089">
    <property type="entry name" value="METHYL-ACCEPTING CHEMOTAXIS PROTEIN MCPB"/>
    <property type="match status" value="1"/>
</dbReference>
<dbReference type="Pfam" id="PF00015">
    <property type="entry name" value="MCPsignal"/>
    <property type="match status" value="1"/>
</dbReference>
<evidence type="ECO:0000259" key="6">
    <source>
        <dbReference type="PROSITE" id="PS50885"/>
    </source>
</evidence>
<dbReference type="SUPFAM" id="SSF58104">
    <property type="entry name" value="Methyl-accepting chemotaxis protein (MCP) signaling domain"/>
    <property type="match status" value="1"/>
</dbReference>
<reference evidence="7" key="1">
    <citation type="submission" date="2022-12" db="EMBL/GenBank/DDBJ databases">
        <authorList>
            <person name="Wang J."/>
        </authorList>
    </citation>
    <scope>NUCLEOTIDE SEQUENCE</scope>
    <source>
        <strain evidence="7">HY-45-18</strain>
    </source>
</reference>
<dbReference type="CDD" id="cd06225">
    <property type="entry name" value="HAMP"/>
    <property type="match status" value="1"/>
</dbReference>
<evidence type="ECO:0000256" key="1">
    <source>
        <dbReference type="ARBA" id="ARBA00023224"/>
    </source>
</evidence>
<dbReference type="PROSITE" id="PS50885">
    <property type="entry name" value="HAMP"/>
    <property type="match status" value="1"/>
</dbReference>
<gene>
    <name evidence="7" type="ORF">OW763_07480</name>
</gene>
<feature type="transmembrane region" description="Helical" evidence="4">
    <location>
        <begin position="188"/>
        <end position="209"/>
    </location>
</feature>
<dbReference type="PRINTS" id="PR00260">
    <property type="entry name" value="CHEMTRNSDUCR"/>
</dbReference>
<evidence type="ECO:0000256" key="2">
    <source>
        <dbReference type="ARBA" id="ARBA00029447"/>
    </source>
</evidence>
<dbReference type="InterPro" id="IPR004089">
    <property type="entry name" value="MCPsignal_dom"/>
</dbReference>
<dbReference type="InterPro" id="IPR024478">
    <property type="entry name" value="HlyB_4HB_MCP"/>
</dbReference>
<name>A0ABT4D205_9CLOT</name>
<dbReference type="SMART" id="SM00283">
    <property type="entry name" value="MA"/>
    <property type="match status" value="1"/>
</dbReference>
<feature type="domain" description="HAMP" evidence="6">
    <location>
        <begin position="211"/>
        <end position="266"/>
    </location>
</feature>
<comment type="similarity">
    <text evidence="2">Belongs to the methyl-accepting chemotaxis (MCP) protein family.</text>
</comment>
<keyword evidence="8" id="KW-1185">Reference proteome</keyword>
<evidence type="ECO:0000256" key="4">
    <source>
        <dbReference type="SAM" id="Phobius"/>
    </source>
</evidence>
<dbReference type="PROSITE" id="PS50111">
    <property type="entry name" value="CHEMOTAXIS_TRANSDUC_2"/>
    <property type="match status" value="1"/>
</dbReference>
<dbReference type="PANTHER" id="PTHR32089:SF112">
    <property type="entry name" value="LYSOZYME-LIKE PROTEIN-RELATED"/>
    <property type="match status" value="1"/>
</dbReference>
<accession>A0ABT4D205</accession>
<evidence type="ECO:0000313" key="8">
    <source>
        <dbReference type="Proteomes" id="UP001078443"/>
    </source>
</evidence>
<keyword evidence="4" id="KW-1133">Transmembrane helix</keyword>
<dbReference type="InterPro" id="IPR004090">
    <property type="entry name" value="Chemotax_Me-accpt_rcpt"/>
</dbReference>
<keyword evidence="4" id="KW-0472">Membrane</keyword>
<dbReference type="InterPro" id="IPR003660">
    <property type="entry name" value="HAMP_dom"/>
</dbReference>
<dbReference type="EMBL" id="JAPQER010000002">
    <property type="protein sequence ID" value="MCY6484195.1"/>
    <property type="molecule type" value="Genomic_DNA"/>
</dbReference>
<evidence type="ECO:0000256" key="3">
    <source>
        <dbReference type="PROSITE-ProRule" id="PRU00284"/>
    </source>
</evidence>
<organism evidence="7 8">
    <name type="scientific">Clostridium aestuarii</name>
    <dbReference type="NCBI Taxonomy" id="338193"/>
    <lineage>
        <taxon>Bacteria</taxon>
        <taxon>Bacillati</taxon>
        <taxon>Bacillota</taxon>
        <taxon>Clostridia</taxon>
        <taxon>Eubacteriales</taxon>
        <taxon>Clostridiaceae</taxon>
        <taxon>Clostridium</taxon>
    </lineage>
</organism>
<comment type="caution">
    <text evidence="7">The sequence shown here is derived from an EMBL/GenBank/DDBJ whole genome shotgun (WGS) entry which is preliminary data.</text>
</comment>
<feature type="transmembrane region" description="Helical" evidence="4">
    <location>
        <begin position="12"/>
        <end position="33"/>
    </location>
</feature>
<dbReference type="Gene3D" id="1.10.287.950">
    <property type="entry name" value="Methyl-accepting chemotaxis protein"/>
    <property type="match status" value="1"/>
</dbReference>
<keyword evidence="1 3" id="KW-0807">Transducer</keyword>
<protein>
    <submittedName>
        <fullName evidence="7">MCP four helix bundle domain-containing protein</fullName>
    </submittedName>
</protein>
<dbReference type="RefSeq" id="WP_268040466.1">
    <property type="nucleotide sequence ID" value="NZ_JAPQER010000002.1"/>
</dbReference>
<dbReference type="Pfam" id="PF12729">
    <property type="entry name" value="4HB_MCP_1"/>
    <property type="match status" value="1"/>
</dbReference>
<evidence type="ECO:0000259" key="5">
    <source>
        <dbReference type="PROSITE" id="PS50111"/>
    </source>
</evidence>
<feature type="domain" description="Methyl-accepting transducer" evidence="5">
    <location>
        <begin position="278"/>
        <end position="522"/>
    </location>
</feature>
<keyword evidence="4" id="KW-0812">Transmembrane</keyword>
<proteinExistence type="inferred from homology"/>
<sequence length="572" mass="63766">MLNNFKVRTKIFILSLTMFILMILMAGMGYNNILKANKDMTSMYKDYLLAIERINDSRTQSRAIEGDTYYIMLHVDESDKQNVRMRDLGNRAKIFNENWEEYKNLDLDKEEKDLIPIIESNIQKYREGRTEVLKLALEGKQNEALNKYVSIENIINNLHDELEKLSDYNVKRADEVHIQSNVMYKKTVTVFLILLIVAVIIGVVVAIIISRNITIPLEGCVKYLKLLGKGDFSIEVREKFIKRKDEIGEIAEASSLMQKSINALAKNINNEAYAIVNVVKNVNNNVIDLNSNIEDVSATTEELSASMEETAASAEEMSATSQEIERAVQSIAQKSQEGAIQAGEINKRAEDTKGNVQAAQRKAYEMLKSTQIQLEEAIESSKVVEQINVLSDSIMQITSQTNLLALNAAIEAARAGEAGKGFSVVAEEIKKLAEQSKDTTVEIQNITSKVTEAVKNLSENSNNLLTFVATDVNNDYKKMLDVADKYSKDAKFVDDLVTEFSSTSEELLASTEDILKTVDGVAQAASEGAEGTTDIANKVSSVTDKSNDVLEQVSKSKESAEKLKEEILKFKI</sequence>
<evidence type="ECO:0000313" key="7">
    <source>
        <dbReference type="EMBL" id="MCY6484195.1"/>
    </source>
</evidence>
<dbReference type="Proteomes" id="UP001078443">
    <property type="component" value="Unassembled WGS sequence"/>
</dbReference>
<dbReference type="Gene3D" id="1.10.8.500">
    <property type="entry name" value="HAMP domain in histidine kinase"/>
    <property type="match status" value="1"/>
</dbReference>